<dbReference type="Proteomes" id="UP000295063">
    <property type="component" value="Unassembled WGS sequence"/>
</dbReference>
<protein>
    <submittedName>
        <fullName evidence="2">Stage III sporulation protein AG</fullName>
    </submittedName>
</protein>
<keyword evidence="1" id="KW-0472">Membrane</keyword>
<sequence length="201" mass="21444">MNTMGEWAAKAKRLWPSQLIQDGVINMRLILIGLLGVGLLVAGGVFDRQQPKESTESGKDTKPPAAVINRSYEDILEAKLANVLSQVKGAGSVAISITLENTGSQEHAKNVIKENKTIQEKDTGGGVRTTTESKESEQILMSRENGADHPVMVKETKPSIKGILVIAEGAGDSTVKANLTKAVEAGMGVAPYKITVLPQRK</sequence>
<dbReference type="AlphaFoldDB" id="A0A4R1PWE6"/>
<keyword evidence="3" id="KW-1185">Reference proteome</keyword>
<evidence type="ECO:0000313" key="2">
    <source>
        <dbReference type="EMBL" id="TCL35865.1"/>
    </source>
</evidence>
<accession>A0A4R1PWE6</accession>
<evidence type="ECO:0000313" key="3">
    <source>
        <dbReference type="Proteomes" id="UP000295063"/>
    </source>
</evidence>
<evidence type="ECO:0000256" key="1">
    <source>
        <dbReference type="SAM" id="Phobius"/>
    </source>
</evidence>
<dbReference type="OrthoDB" id="1634070at2"/>
<keyword evidence="1" id="KW-1133">Transmembrane helix</keyword>
<name>A0A4R1PWE6_9FIRM</name>
<gene>
    <name evidence="2" type="ORF">EV210_110109</name>
</gene>
<organism evidence="2 3">
    <name type="scientific">Anaerospora hongkongensis</name>
    <dbReference type="NCBI Taxonomy" id="244830"/>
    <lineage>
        <taxon>Bacteria</taxon>
        <taxon>Bacillati</taxon>
        <taxon>Bacillota</taxon>
        <taxon>Negativicutes</taxon>
        <taxon>Selenomonadales</taxon>
        <taxon>Sporomusaceae</taxon>
        <taxon>Anaerospora</taxon>
    </lineage>
</organism>
<dbReference type="RefSeq" id="WP_132082209.1">
    <property type="nucleotide sequence ID" value="NZ_DAMAKO010000010.1"/>
</dbReference>
<proteinExistence type="predicted"/>
<keyword evidence="1" id="KW-0812">Transmembrane</keyword>
<feature type="transmembrane region" description="Helical" evidence="1">
    <location>
        <begin position="25"/>
        <end position="46"/>
    </location>
</feature>
<comment type="caution">
    <text evidence="2">The sequence shown here is derived from an EMBL/GenBank/DDBJ whole genome shotgun (WGS) entry which is preliminary data.</text>
</comment>
<reference evidence="2 3" key="1">
    <citation type="submission" date="2019-03" db="EMBL/GenBank/DDBJ databases">
        <title>Genomic Encyclopedia of Type Strains, Phase IV (KMG-IV): sequencing the most valuable type-strain genomes for metagenomic binning, comparative biology and taxonomic classification.</title>
        <authorList>
            <person name="Goeker M."/>
        </authorList>
    </citation>
    <scope>NUCLEOTIDE SEQUENCE [LARGE SCALE GENOMIC DNA]</scope>
    <source>
        <strain evidence="2 3">DSM 15969</strain>
    </source>
</reference>
<dbReference type="EMBL" id="SLUI01000010">
    <property type="protein sequence ID" value="TCL35865.1"/>
    <property type="molecule type" value="Genomic_DNA"/>
</dbReference>